<dbReference type="EMBL" id="JACHHR010000005">
    <property type="protein sequence ID" value="MBB5213021.1"/>
    <property type="molecule type" value="Genomic_DNA"/>
</dbReference>
<dbReference type="PANTHER" id="PTHR43537:SF5">
    <property type="entry name" value="UXU OPERON TRANSCRIPTIONAL REGULATOR"/>
    <property type="match status" value="1"/>
</dbReference>
<dbReference type="CDD" id="cd07377">
    <property type="entry name" value="WHTH_GntR"/>
    <property type="match status" value="1"/>
</dbReference>
<evidence type="ECO:0000256" key="3">
    <source>
        <dbReference type="ARBA" id="ARBA00023163"/>
    </source>
</evidence>
<dbReference type="PROSITE" id="PS50949">
    <property type="entry name" value="HTH_GNTR"/>
    <property type="match status" value="1"/>
</dbReference>
<dbReference type="Proteomes" id="UP000464675">
    <property type="component" value="Chromosome"/>
</dbReference>
<evidence type="ECO:0000313" key="7">
    <source>
        <dbReference type="EMBL" id="QHQ40384.1"/>
    </source>
</evidence>
<evidence type="ECO:0000313" key="8">
    <source>
        <dbReference type="Proteomes" id="UP000464675"/>
    </source>
</evidence>
<dbReference type="SUPFAM" id="SSF46785">
    <property type="entry name" value="Winged helix' DNA-binding domain"/>
    <property type="match status" value="1"/>
</dbReference>
<dbReference type="Pfam" id="PF07729">
    <property type="entry name" value="FCD"/>
    <property type="match status" value="1"/>
</dbReference>
<keyword evidence="3" id="KW-0804">Transcription</keyword>
<dbReference type="EMBL" id="CP047491">
    <property type="protein sequence ID" value="QHQ40384.1"/>
    <property type="molecule type" value="Genomic_DNA"/>
</dbReference>
<dbReference type="InterPro" id="IPR000524">
    <property type="entry name" value="Tscrpt_reg_HTH_GntR"/>
</dbReference>
<gene>
    <name evidence="7" type="ORF">GTQ55_16325</name>
    <name evidence="6" type="ORF">HNQ53_003267</name>
</gene>
<dbReference type="GO" id="GO:0003677">
    <property type="term" value="F:DNA binding"/>
    <property type="evidence" value="ECO:0007669"/>
    <property type="project" value="UniProtKB-KW"/>
</dbReference>
<feature type="coiled-coil region" evidence="4">
    <location>
        <begin position="113"/>
        <end position="143"/>
    </location>
</feature>
<evidence type="ECO:0000256" key="4">
    <source>
        <dbReference type="SAM" id="Coils"/>
    </source>
</evidence>
<keyword evidence="4" id="KW-0175">Coiled coil</keyword>
<sequence length="235" mass="26269">MELQAVKAERLYLKVAEQLSRLITSGSIKPGERLPSERVLADKLGVSRPTIREAMIALEISGVIEIRTGSGIYATQKQYQQSQPEIGDKGIGPFEILETRFIIESEACALAAARISSDQIRELKQALKEMEEEESRADASEKADWKFHSIIAEASQNTAIIGIVNWLWELRNQSELSTGFMERLRAEGVHPSIEDHRKIILALEQRNPEKARAAMRNHIDNATAAAATYFEQDPA</sequence>
<evidence type="ECO:0000313" key="6">
    <source>
        <dbReference type="EMBL" id="MBB5213021.1"/>
    </source>
</evidence>
<keyword evidence="8" id="KW-1185">Reference proteome</keyword>
<dbReference type="SUPFAM" id="SSF48008">
    <property type="entry name" value="GntR ligand-binding domain-like"/>
    <property type="match status" value="1"/>
</dbReference>
<evidence type="ECO:0000313" key="9">
    <source>
        <dbReference type="Proteomes" id="UP000563601"/>
    </source>
</evidence>
<keyword evidence="2" id="KW-0238">DNA-binding</keyword>
<dbReference type="PRINTS" id="PR00035">
    <property type="entry name" value="HTHGNTR"/>
</dbReference>
<dbReference type="InterPro" id="IPR036388">
    <property type="entry name" value="WH-like_DNA-bd_sf"/>
</dbReference>
<feature type="domain" description="HTH gntR-type" evidence="5">
    <location>
        <begin position="9"/>
        <end position="77"/>
    </location>
</feature>
<dbReference type="RefSeq" id="WP_161859680.1">
    <property type="nucleotide sequence ID" value="NZ_CP047491.1"/>
</dbReference>
<dbReference type="InterPro" id="IPR011711">
    <property type="entry name" value="GntR_C"/>
</dbReference>
<organism evidence="6 9">
    <name type="scientific">Microbulbifer hydrolyticus</name>
    <dbReference type="NCBI Taxonomy" id="48074"/>
    <lineage>
        <taxon>Bacteria</taxon>
        <taxon>Pseudomonadati</taxon>
        <taxon>Pseudomonadota</taxon>
        <taxon>Gammaproteobacteria</taxon>
        <taxon>Cellvibrionales</taxon>
        <taxon>Microbulbiferaceae</taxon>
        <taxon>Microbulbifer</taxon>
    </lineage>
</organism>
<accession>A0A6P1TC72</accession>
<dbReference type="OrthoDB" id="5450856at2"/>
<name>A0A6P1TC72_9GAMM</name>
<evidence type="ECO:0000256" key="1">
    <source>
        <dbReference type="ARBA" id="ARBA00023015"/>
    </source>
</evidence>
<dbReference type="PANTHER" id="PTHR43537">
    <property type="entry name" value="TRANSCRIPTIONAL REGULATOR, GNTR FAMILY"/>
    <property type="match status" value="1"/>
</dbReference>
<dbReference type="Proteomes" id="UP000563601">
    <property type="component" value="Unassembled WGS sequence"/>
</dbReference>
<dbReference type="AlphaFoldDB" id="A0A6P1TC72"/>
<dbReference type="Gene3D" id="1.10.10.10">
    <property type="entry name" value="Winged helix-like DNA-binding domain superfamily/Winged helix DNA-binding domain"/>
    <property type="match status" value="1"/>
</dbReference>
<reference evidence="6 9" key="2">
    <citation type="submission" date="2020-08" db="EMBL/GenBank/DDBJ databases">
        <title>Genomic Encyclopedia of Type Strains, Phase IV (KMG-IV): sequencing the most valuable type-strain genomes for metagenomic binning, comparative biology and taxonomic classification.</title>
        <authorList>
            <person name="Goeker M."/>
        </authorList>
    </citation>
    <scope>NUCLEOTIDE SEQUENCE [LARGE SCALE GENOMIC DNA]</scope>
    <source>
        <strain evidence="6 9">DSM 11525</strain>
    </source>
</reference>
<dbReference type="InterPro" id="IPR036390">
    <property type="entry name" value="WH_DNA-bd_sf"/>
</dbReference>
<dbReference type="GO" id="GO:0003700">
    <property type="term" value="F:DNA-binding transcription factor activity"/>
    <property type="evidence" value="ECO:0007669"/>
    <property type="project" value="InterPro"/>
</dbReference>
<evidence type="ECO:0000259" key="5">
    <source>
        <dbReference type="PROSITE" id="PS50949"/>
    </source>
</evidence>
<keyword evidence="6" id="KW-0670">Pyruvate</keyword>
<dbReference type="InterPro" id="IPR008920">
    <property type="entry name" value="TF_FadR/GntR_C"/>
</dbReference>
<dbReference type="SMART" id="SM00345">
    <property type="entry name" value="HTH_GNTR"/>
    <property type="match status" value="1"/>
</dbReference>
<proteinExistence type="predicted"/>
<reference evidence="7 8" key="1">
    <citation type="submission" date="2020-01" db="EMBL/GenBank/DDBJ databases">
        <title>The possibility of degradation of plastic by Microbulbifer hydrolyticus IRE-31.</title>
        <authorList>
            <person name="Liu L."/>
        </authorList>
    </citation>
    <scope>NUCLEOTIDE SEQUENCE [LARGE SCALE GENOMIC DNA]</scope>
    <source>
        <strain evidence="7 8">IRE-31</strain>
    </source>
</reference>
<dbReference type="SMART" id="SM00895">
    <property type="entry name" value="FCD"/>
    <property type="match status" value="1"/>
</dbReference>
<protein>
    <submittedName>
        <fullName evidence="7">FCD domain-containing protein</fullName>
    </submittedName>
    <submittedName>
        <fullName evidence="6">GntR family transcriptional repressor for pyruvate dehydrogenase complex</fullName>
    </submittedName>
</protein>
<dbReference type="Pfam" id="PF00392">
    <property type="entry name" value="GntR"/>
    <property type="match status" value="1"/>
</dbReference>
<keyword evidence="1" id="KW-0805">Transcription regulation</keyword>
<evidence type="ECO:0000256" key="2">
    <source>
        <dbReference type="ARBA" id="ARBA00023125"/>
    </source>
</evidence>
<dbReference type="Gene3D" id="1.20.120.530">
    <property type="entry name" value="GntR ligand-binding domain-like"/>
    <property type="match status" value="1"/>
</dbReference>